<dbReference type="Proteomes" id="UP000193926">
    <property type="component" value="Unassembled WGS sequence"/>
</dbReference>
<keyword evidence="7" id="KW-1185">Reference proteome</keyword>
<comment type="caution">
    <text evidence="6">The sequence shown here is derived from an EMBL/GenBank/DDBJ whole genome shotgun (WGS) entry which is preliminary data.</text>
</comment>
<dbReference type="AlphaFoldDB" id="A0A1X4NNX4"/>
<dbReference type="GO" id="GO:0043565">
    <property type="term" value="F:sequence-specific DNA binding"/>
    <property type="evidence" value="ECO:0007669"/>
    <property type="project" value="TreeGrafter"/>
</dbReference>
<dbReference type="Pfam" id="PF03466">
    <property type="entry name" value="LysR_substrate"/>
    <property type="match status" value="1"/>
</dbReference>
<keyword evidence="4" id="KW-0804">Transcription</keyword>
<comment type="similarity">
    <text evidence="1">Belongs to the LysR transcriptional regulatory family.</text>
</comment>
<dbReference type="GO" id="GO:0006351">
    <property type="term" value="P:DNA-templated transcription"/>
    <property type="evidence" value="ECO:0007669"/>
    <property type="project" value="TreeGrafter"/>
</dbReference>
<evidence type="ECO:0000313" key="7">
    <source>
        <dbReference type="Proteomes" id="UP000193926"/>
    </source>
</evidence>
<dbReference type="SUPFAM" id="SSF53850">
    <property type="entry name" value="Periplasmic binding protein-like II"/>
    <property type="match status" value="1"/>
</dbReference>
<dbReference type="GO" id="GO:0003700">
    <property type="term" value="F:DNA-binding transcription factor activity"/>
    <property type="evidence" value="ECO:0007669"/>
    <property type="project" value="InterPro"/>
</dbReference>
<dbReference type="Gene3D" id="1.10.10.10">
    <property type="entry name" value="Winged helix-like DNA-binding domain superfamily/Winged helix DNA-binding domain"/>
    <property type="match status" value="1"/>
</dbReference>
<organism evidence="6 7">
    <name type="scientific">Marivita geojedonensis</name>
    <dbReference type="NCBI Taxonomy" id="1123756"/>
    <lineage>
        <taxon>Bacteria</taxon>
        <taxon>Pseudomonadati</taxon>
        <taxon>Pseudomonadota</taxon>
        <taxon>Alphaproteobacteria</taxon>
        <taxon>Rhodobacterales</taxon>
        <taxon>Roseobacteraceae</taxon>
        <taxon>Marivita</taxon>
    </lineage>
</organism>
<evidence type="ECO:0000256" key="3">
    <source>
        <dbReference type="ARBA" id="ARBA00023125"/>
    </source>
</evidence>
<dbReference type="FunFam" id="1.10.10.10:FF:000038">
    <property type="entry name" value="Glycine cleavage system transcriptional activator"/>
    <property type="match status" value="1"/>
</dbReference>
<dbReference type="OrthoDB" id="9804958at2"/>
<evidence type="ECO:0000256" key="4">
    <source>
        <dbReference type="ARBA" id="ARBA00023163"/>
    </source>
</evidence>
<sequence length="296" mass="32668">MVRRLPNLKQLRAFEAAARHGSFKVAAKELNVTQAAVSHQVKALEEALNIKLFHRRTRRIDPTPEAVAYADALGKALDLIERATADLGNRRMDGTLKISCAPYYGNRMLLPRLARFHAAHPGLKIMPEMDSTVIDFGKSDLDAGLRYGAGSWAGLGEVELHSDLLIPVAAPVMLEGRKPPLDPSEIATMNLGYVGGQESRWERWFATVGYTGVIPATFLQYGNRARVIDLAFSGHGVALGDKRLLQEDLDSGRLVQLHPHAINGTEAMYVVFPKTPAPDPRVIAFAEWLRDDLTRE</sequence>
<protein>
    <recommendedName>
        <fullName evidence="5">HTH lysR-type domain-containing protein</fullName>
    </recommendedName>
</protein>
<dbReference type="STRING" id="1123756.MGEO_03390"/>
<evidence type="ECO:0000256" key="2">
    <source>
        <dbReference type="ARBA" id="ARBA00023015"/>
    </source>
</evidence>
<dbReference type="InterPro" id="IPR036390">
    <property type="entry name" value="WH_DNA-bd_sf"/>
</dbReference>
<accession>A0A1X4NNX4</accession>
<proteinExistence type="inferred from homology"/>
<dbReference type="InterPro" id="IPR058163">
    <property type="entry name" value="LysR-type_TF_proteobact-type"/>
</dbReference>
<evidence type="ECO:0000259" key="5">
    <source>
        <dbReference type="PROSITE" id="PS50931"/>
    </source>
</evidence>
<dbReference type="InterPro" id="IPR000847">
    <property type="entry name" value="LysR_HTH_N"/>
</dbReference>
<dbReference type="EMBL" id="JFKC01000002">
    <property type="protein sequence ID" value="OSQ52440.1"/>
    <property type="molecule type" value="Genomic_DNA"/>
</dbReference>
<dbReference type="Gene3D" id="3.40.190.10">
    <property type="entry name" value="Periplasmic binding protein-like II"/>
    <property type="match status" value="2"/>
</dbReference>
<dbReference type="PANTHER" id="PTHR30537:SF79">
    <property type="entry name" value="TRANSCRIPTIONAL REGULATOR-RELATED"/>
    <property type="match status" value="1"/>
</dbReference>
<feature type="domain" description="HTH lysR-type" evidence="5">
    <location>
        <begin position="6"/>
        <end position="63"/>
    </location>
</feature>
<reference evidence="6 7" key="1">
    <citation type="submission" date="2014-03" db="EMBL/GenBank/DDBJ databases">
        <title>The draft genome sequence of Marivita geojedonensis KCTC 23882.</title>
        <authorList>
            <person name="Lai Q."/>
            <person name="Shao Z."/>
        </authorList>
    </citation>
    <scope>NUCLEOTIDE SEQUENCE [LARGE SCALE GENOMIC DNA]</scope>
    <source>
        <strain evidence="6 7">DPG-138</strain>
    </source>
</reference>
<dbReference type="InterPro" id="IPR036388">
    <property type="entry name" value="WH-like_DNA-bd_sf"/>
</dbReference>
<name>A0A1X4NNX4_9RHOB</name>
<dbReference type="PRINTS" id="PR00039">
    <property type="entry name" value="HTHLYSR"/>
</dbReference>
<keyword evidence="3" id="KW-0238">DNA-binding</keyword>
<dbReference type="SUPFAM" id="SSF46785">
    <property type="entry name" value="Winged helix' DNA-binding domain"/>
    <property type="match status" value="1"/>
</dbReference>
<evidence type="ECO:0000256" key="1">
    <source>
        <dbReference type="ARBA" id="ARBA00009437"/>
    </source>
</evidence>
<evidence type="ECO:0000313" key="6">
    <source>
        <dbReference type="EMBL" id="OSQ52440.1"/>
    </source>
</evidence>
<gene>
    <name evidence="6" type="ORF">MGEO_03390</name>
</gene>
<dbReference type="PANTHER" id="PTHR30537">
    <property type="entry name" value="HTH-TYPE TRANSCRIPTIONAL REGULATOR"/>
    <property type="match status" value="1"/>
</dbReference>
<dbReference type="PROSITE" id="PS50931">
    <property type="entry name" value="HTH_LYSR"/>
    <property type="match status" value="1"/>
</dbReference>
<dbReference type="InterPro" id="IPR005119">
    <property type="entry name" value="LysR_subst-bd"/>
</dbReference>
<keyword evidence="2" id="KW-0805">Transcription regulation</keyword>
<dbReference type="Pfam" id="PF00126">
    <property type="entry name" value="HTH_1"/>
    <property type="match status" value="1"/>
</dbReference>